<gene>
    <name evidence="2" type="ORF">ACG0Z3_16905</name>
</gene>
<sequence length="113" mass="11302">MLPPVNATASAAPAGVAASPAPARRAEPDAASTVVTVSAAGTQAAASQDAAKVATGTVHVSADVNRDGTVSDQEHQTETAQLALKRAQMEGAPNLDRALEAYQAVASLADVQR</sequence>
<proteinExistence type="predicted"/>
<dbReference type="EMBL" id="JBIGHW010000009">
    <property type="protein sequence ID" value="MFG6442366.1"/>
    <property type="molecule type" value="Genomic_DNA"/>
</dbReference>
<protein>
    <submittedName>
        <fullName evidence="2">Uncharacterized protein</fullName>
    </submittedName>
</protein>
<feature type="region of interest" description="Disordered" evidence="1">
    <location>
        <begin position="1"/>
        <end position="27"/>
    </location>
</feature>
<evidence type="ECO:0000313" key="3">
    <source>
        <dbReference type="Proteomes" id="UP001606301"/>
    </source>
</evidence>
<dbReference type="Proteomes" id="UP001606301">
    <property type="component" value="Unassembled WGS sequence"/>
</dbReference>
<comment type="caution">
    <text evidence="2">The sequence shown here is derived from an EMBL/GenBank/DDBJ whole genome shotgun (WGS) entry which is preliminary data.</text>
</comment>
<dbReference type="RefSeq" id="WP_394399535.1">
    <property type="nucleotide sequence ID" value="NZ_JBIGHW010000009.1"/>
</dbReference>
<organism evidence="2 3">
    <name type="scientific">Pelomonas margarita</name>
    <dbReference type="NCBI Taxonomy" id="3299031"/>
    <lineage>
        <taxon>Bacteria</taxon>
        <taxon>Pseudomonadati</taxon>
        <taxon>Pseudomonadota</taxon>
        <taxon>Betaproteobacteria</taxon>
        <taxon>Burkholderiales</taxon>
        <taxon>Sphaerotilaceae</taxon>
        <taxon>Roseateles</taxon>
    </lineage>
</organism>
<accession>A0ABW7FM20</accession>
<reference evidence="2 3" key="1">
    <citation type="submission" date="2024-08" db="EMBL/GenBank/DDBJ databases">
        <authorList>
            <person name="Lu H."/>
        </authorList>
    </citation>
    <scope>NUCLEOTIDE SEQUENCE [LARGE SCALE GENOMIC DNA]</scope>
    <source>
        <strain evidence="2 3">LKC17W</strain>
    </source>
</reference>
<evidence type="ECO:0000313" key="2">
    <source>
        <dbReference type="EMBL" id="MFG6442366.1"/>
    </source>
</evidence>
<evidence type="ECO:0000256" key="1">
    <source>
        <dbReference type="SAM" id="MobiDB-lite"/>
    </source>
</evidence>
<name>A0ABW7FM20_9BURK</name>
<keyword evidence="3" id="KW-1185">Reference proteome</keyword>